<keyword evidence="8" id="KW-0997">Cell inner membrane</keyword>
<feature type="domain" description="Major facilitator superfamily (MFS) profile" evidence="9">
    <location>
        <begin position="28"/>
        <end position="415"/>
    </location>
</feature>
<evidence type="ECO:0000313" key="10">
    <source>
        <dbReference type="EMBL" id="SIS57635.1"/>
    </source>
</evidence>
<evidence type="ECO:0000313" key="11">
    <source>
        <dbReference type="Proteomes" id="UP000186684"/>
    </source>
</evidence>
<dbReference type="PROSITE" id="PS50850">
    <property type="entry name" value="MFS"/>
    <property type="match status" value="1"/>
</dbReference>
<proteinExistence type="inferred from homology"/>
<gene>
    <name evidence="10" type="ORF">SAMN05421759_101522</name>
</gene>
<dbReference type="NCBIfam" id="TIGR00710">
    <property type="entry name" value="efflux_Bcr_CflA"/>
    <property type="match status" value="1"/>
</dbReference>
<dbReference type="InterPro" id="IPR036259">
    <property type="entry name" value="MFS_trans_sf"/>
</dbReference>
<comment type="subcellular location">
    <subcellularLocation>
        <location evidence="8">Cell inner membrane</location>
        <topology evidence="8">Multi-pass membrane protein</topology>
    </subcellularLocation>
    <subcellularLocation>
        <location evidence="1">Cell membrane</location>
        <topology evidence="1">Multi-pass membrane protein</topology>
    </subcellularLocation>
</comment>
<dbReference type="Proteomes" id="UP000186684">
    <property type="component" value="Unassembled WGS sequence"/>
</dbReference>
<dbReference type="InterPro" id="IPR004812">
    <property type="entry name" value="Efflux_drug-R_Bcr/CmlA"/>
</dbReference>
<evidence type="ECO:0000256" key="7">
    <source>
        <dbReference type="ARBA" id="ARBA00023136"/>
    </source>
</evidence>
<feature type="transmembrane region" description="Helical" evidence="8">
    <location>
        <begin position="393"/>
        <end position="413"/>
    </location>
</feature>
<dbReference type="SUPFAM" id="SSF103473">
    <property type="entry name" value="MFS general substrate transporter"/>
    <property type="match status" value="1"/>
</dbReference>
<dbReference type="InterPro" id="IPR011701">
    <property type="entry name" value="MFS"/>
</dbReference>
<evidence type="ECO:0000256" key="1">
    <source>
        <dbReference type="ARBA" id="ARBA00004651"/>
    </source>
</evidence>
<keyword evidence="5 8" id="KW-0812">Transmembrane</keyword>
<keyword evidence="7 8" id="KW-0472">Membrane</keyword>
<feature type="transmembrane region" description="Helical" evidence="8">
    <location>
        <begin position="329"/>
        <end position="350"/>
    </location>
</feature>
<feature type="transmembrane region" description="Helical" evidence="8">
    <location>
        <begin position="260"/>
        <end position="284"/>
    </location>
</feature>
<evidence type="ECO:0000256" key="6">
    <source>
        <dbReference type="ARBA" id="ARBA00022989"/>
    </source>
</evidence>
<keyword evidence="11" id="KW-1185">Reference proteome</keyword>
<comment type="similarity">
    <text evidence="2 8">Belongs to the major facilitator superfamily. Bcr/CmlA family.</text>
</comment>
<evidence type="ECO:0000256" key="3">
    <source>
        <dbReference type="ARBA" id="ARBA00022448"/>
    </source>
</evidence>
<evidence type="ECO:0000259" key="9">
    <source>
        <dbReference type="PROSITE" id="PS50850"/>
    </source>
</evidence>
<dbReference type="InterPro" id="IPR020846">
    <property type="entry name" value="MFS_dom"/>
</dbReference>
<keyword evidence="6 8" id="KW-1133">Transmembrane helix</keyword>
<sequence length="424" mass="44966">MSAIPDRPAASATEGSAAPPAAANALPYWEFIAIVAFLMALNAAAIDVYIPAITDISAAFAVADANAGQFVIGAYVIGFGASQVVYGPLSDRFGRRPVLFFGLGVYCAAAIAAAFATSFEMLLAMRFIQGLGAGATRVVALSVVRDRFRGEAMAQAMSLVMMVFMVMPVLAPNLGSAVLLFGDWRLLAGAMFLIGAAAFLWSFLRLPETLRPEDRRELSGARIMEAFRIIFTNRRAFGYTLATGAFFGVLFSFVSQAEQIYTVVYGIGPEFTLYFALVACFMAASNFANSRLVRVFGTRRLSHGALLGFAVLAAVHLALAAAWGGALPFVWFLLLSIPQFCFFGFIPANFNALAMEELGHVAGTASAVLGTVQTLGGGLIGAALGYLYDGTVLPMFLGFAVLGGLSLTLAAYAEGWGLFQRRRA</sequence>
<feature type="transmembrane region" description="Helical" evidence="8">
    <location>
        <begin position="70"/>
        <end position="86"/>
    </location>
</feature>
<dbReference type="GO" id="GO:0005886">
    <property type="term" value="C:plasma membrane"/>
    <property type="evidence" value="ECO:0007669"/>
    <property type="project" value="UniProtKB-SubCell"/>
</dbReference>
<evidence type="ECO:0000256" key="8">
    <source>
        <dbReference type="RuleBase" id="RU365088"/>
    </source>
</evidence>
<feature type="transmembrane region" description="Helical" evidence="8">
    <location>
        <begin position="156"/>
        <end position="180"/>
    </location>
</feature>
<feature type="transmembrane region" description="Helical" evidence="8">
    <location>
        <begin position="236"/>
        <end position="254"/>
    </location>
</feature>
<keyword evidence="4" id="KW-1003">Cell membrane</keyword>
<protein>
    <recommendedName>
        <fullName evidence="8">Bcr/CflA family efflux transporter</fullName>
    </recommendedName>
</protein>
<dbReference type="Gene3D" id="1.20.1720.10">
    <property type="entry name" value="Multidrug resistance protein D"/>
    <property type="match status" value="1"/>
</dbReference>
<dbReference type="PRINTS" id="PR01036">
    <property type="entry name" value="TCRTETB"/>
</dbReference>
<dbReference type="CDD" id="cd17320">
    <property type="entry name" value="MFS_MdfA_MDR_like"/>
    <property type="match status" value="1"/>
</dbReference>
<name>A0A1N7K7S2_9RHOB</name>
<feature type="transmembrane region" description="Helical" evidence="8">
    <location>
        <begin position="305"/>
        <end position="323"/>
    </location>
</feature>
<dbReference type="EMBL" id="FTOQ01000001">
    <property type="protein sequence ID" value="SIS57635.1"/>
    <property type="molecule type" value="Genomic_DNA"/>
</dbReference>
<feature type="transmembrane region" description="Helical" evidence="8">
    <location>
        <begin position="362"/>
        <end position="387"/>
    </location>
</feature>
<dbReference type="PANTHER" id="PTHR23502">
    <property type="entry name" value="MAJOR FACILITATOR SUPERFAMILY"/>
    <property type="match status" value="1"/>
</dbReference>
<dbReference type="PANTHER" id="PTHR23502:SF132">
    <property type="entry name" value="POLYAMINE TRANSPORTER 2-RELATED"/>
    <property type="match status" value="1"/>
</dbReference>
<organism evidence="10 11">
    <name type="scientific">Roseivivax lentus</name>
    <dbReference type="NCBI Taxonomy" id="633194"/>
    <lineage>
        <taxon>Bacteria</taxon>
        <taxon>Pseudomonadati</taxon>
        <taxon>Pseudomonadota</taxon>
        <taxon>Alphaproteobacteria</taxon>
        <taxon>Rhodobacterales</taxon>
        <taxon>Roseobacteraceae</taxon>
        <taxon>Roseivivax</taxon>
    </lineage>
</organism>
<feature type="transmembrane region" description="Helical" evidence="8">
    <location>
        <begin position="186"/>
        <end position="206"/>
    </location>
</feature>
<feature type="transmembrane region" description="Helical" evidence="8">
    <location>
        <begin position="98"/>
        <end position="117"/>
    </location>
</feature>
<dbReference type="Pfam" id="PF07690">
    <property type="entry name" value="MFS_1"/>
    <property type="match status" value="1"/>
</dbReference>
<evidence type="ECO:0000256" key="5">
    <source>
        <dbReference type="ARBA" id="ARBA00022692"/>
    </source>
</evidence>
<reference evidence="11" key="1">
    <citation type="submission" date="2017-01" db="EMBL/GenBank/DDBJ databases">
        <authorList>
            <person name="Varghese N."/>
            <person name="Submissions S."/>
        </authorList>
    </citation>
    <scope>NUCLEOTIDE SEQUENCE [LARGE SCALE GENOMIC DNA]</scope>
    <source>
        <strain evidence="11">DSM 29430</strain>
    </source>
</reference>
<dbReference type="GO" id="GO:1990961">
    <property type="term" value="P:xenobiotic detoxification by transmembrane export across the plasma membrane"/>
    <property type="evidence" value="ECO:0007669"/>
    <property type="project" value="InterPro"/>
</dbReference>
<keyword evidence="3 8" id="KW-0813">Transport</keyword>
<dbReference type="STRING" id="633194.SAMN05421759_101522"/>
<feature type="transmembrane region" description="Helical" evidence="8">
    <location>
        <begin position="31"/>
        <end position="50"/>
    </location>
</feature>
<dbReference type="OrthoDB" id="9800416at2"/>
<dbReference type="AlphaFoldDB" id="A0A1N7K7S2"/>
<evidence type="ECO:0000256" key="4">
    <source>
        <dbReference type="ARBA" id="ARBA00022475"/>
    </source>
</evidence>
<feature type="transmembrane region" description="Helical" evidence="8">
    <location>
        <begin position="123"/>
        <end position="144"/>
    </location>
</feature>
<dbReference type="GO" id="GO:0042910">
    <property type="term" value="F:xenobiotic transmembrane transporter activity"/>
    <property type="evidence" value="ECO:0007669"/>
    <property type="project" value="InterPro"/>
</dbReference>
<accession>A0A1N7K7S2</accession>
<dbReference type="RefSeq" id="WP_083950437.1">
    <property type="nucleotide sequence ID" value="NZ_FTOQ01000001.1"/>
</dbReference>
<evidence type="ECO:0000256" key="2">
    <source>
        <dbReference type="ARBA" id="ARBA00006236"/>
    </source>
</evidence>